<accession>A0ABU8FB42</accession>
<proteinExistence type="predicted"/>
<dbReference type="EMBL" id="JBAWSX010000001">
    <property type="protein sequence ID" value="MEI4799907.1"/>
    <property type="molecule type" value="Genomic_DNA"/>
</dbReference>
<reference evidence="1 2" key="1">
    <citation type="submission" date="2024-01" db="EMBL/GenBank/DDBJ databases">
        <title>Seven novel Bacillus-like species.</title>
        <authorList>
            <person name="Liu G."/>
        </authorList>
    </citation>
    <scope>NUCLEOTIDE SEQUENCE [LARGE SCALE GENOMIC DNA]</scope>
    <source>
        <strain evidence="1 2">FJAT-51639</strain>
    </source>
</reference>
<keyword evidence="2" id="KW-1185">Reference proteome</keyword>
<evidence type="ECO:0000313" key="2">
    <source>
        <dbReference type="Proteomes" id="UP001372526"/>
    </source>
</evidence>
<protein>
    <submittedName>
        <fullName evidence="1">Transporter</fullName>
    </submittedName>
</protein>
<dbReference type="RefSeq" id="WP_090918221.1">
    <property type="nucleotide sequence ID" value="NZ_JBAWSX010000001.1"/>
</dbReference>
<name>A0ABU8FB42_9BACI</name>
<organism evidence="1 2">
    <name type="scientific">Bacillus bruguierae</name>
    <dbReference type="NCBI Taxonomy" id="3127667"/>
    <lineage>
        <taxon>Bacteria</taxon>
        <taxon>Bacillati</taxon>
        <taxon>Bacillota</taxon>
        <taxon>Bacilli</taxon>
        <taxon>Bacillales</taxon>
        <taxon>Bacillaceae</taxon>
        <taxon>Bacillus</taxon>
    </lineage>
</organism>
<evidence type="ECO:0000313" key="1">
    <source>
        <dbReference type="EMBL" id="MEI4799907.1"/>
    </source>
</evidence>
<comment type="caution">
    <text evidence="1">The sequence shown here is derived from an EMBL/GenBank/DDBJ whole genome shotgun (WGS) entry which is preliminary data.</text>
</comment>
<gene>
    <name evidence="1" type="ORF">WAZ07_00970</name>
</gene>
<sequence length="50" mass="5694">MSLEALIIFSLLNAGQLAENETSQLQKKCSEQHVYVEKQAENKTMNIKLK</sequence>
<dbReference type="Proteomes" id="UP001372526">
    <property type="component" value="Unassembled WGS sequence"/>
</dbReference>